<organism evidence="3 4">
    <name type="scientific">Rhodococcus tukisamuensis</name>
    <dbReference type="NCBI Taxonomy" id="168276"/>
    <lineage>
        <taxon>Bacteria</taxon>
        <taxon>Bacillati</taxon>
        <taxon>Actinomycetota</taxon>
        <taxon>Actinomycetes</taxon>
        <taxon>Mycobacteriales</taxon>
        <taxon>Nocardiaceae</taxon>
        <taxon>Rhodococcus</taxon>
    </lineage>
</organism>
<dbReference type="Proteomes" id="UP000199417">
    <property type="component" value="Unassembled WGS sequence"/>
</dbReference>
<protein>
    <recommendedName>
        <fullName evidence="5">Lipoprotein</fullName>
    </recommendedName>
</protein>
<keyword evidence="2" id="KW-0732">Signal</keyword>
<evidence type="ECO:0000256" key="1">
    <source>
        <dbReference type="SAM" id="MobiDB-lite"/>
    </source>
</evidence>
<name>A0A1G7B227_9NOCA</name>
<proteinExistence type="predicted"/>
<feature type="region of interest" description="Disordered" evidence="1">
    <location>
        <begin position="27"/>
        <end position="58"/>
    </location>
</feature>
<evidence type="ECO:0008006" key="5">
    <source>
        <dbReference type="Google" id="ProtNLM"/>
    </source>
</evidence>
<dbReference type="EMBL" id="FNAB01000012">
    <property type="protein sequence ID" value="SDE20305.1"/>
    <property type="molecule type" value="Genomic_DNA"/>
</dbReference>
<feature type="chain" id="PRO_5038807614" description="Lipoprotein" evidence="2">
    <location>
        <begin position="25"/>
        <end position="198"/>
    </location>
</feature>
<sequence>MAAMGVSRAGWVLAALAASMLVSACGDDSGGDPPIPAPPTTAYTGPTTTSAAPRSTTTVVPTTSPVAAQVADYAGDQTGTYYFTSPSTKFECAIITAATPVAGCHGAFPADVPRVGPLGTGGTPLAPNAVRVTSDRAGEFVHLGDPAFHRFDGPARALPYGSTLKIQGFTCSVDERTGVTCERPDHGFTVSDSAFRLW</sequence>
<dbReference type="STRING" id="168276.SAMN05444580_1124"/>
<evidence type="ECO:0000313" key="4">
    <source>
        <dbReference type="Proteomes" id="UP000199417"/>
    </source>
</evidence>
<feature type="signal peptide" evidence="2">
    <location>
        <begin position="1"/>
        <end position="24"/>
    </location>
</feature>
<gene>
    <name evidence="3" type="ORF">SAMN05444580_1124</name>
</gene>
<accession>A0A1G7B227</accession>
<evidence type="ECO:0000313" key="3">
    <source>
        <dbReference type="EMBL" id="SDE20305.1"/>
    </source>
</evidence>
<evidence type="ECO:0000256" key="2">
    <source>
        <dbReference type="SAM" id="SignalP"/>
    </source>
</evidence>
<dbReference type="AlphaFoldDB" id="A0A1G7B227"/>
<keyword evidence="4" id="KW-1185">Reference proteome</keyword>
<reference evidence="3 4" key="1">
    <citation type="submission" date="2016-10" db="EMBL/GenBank/DDBJ databases">
        <authorList>
            <person name="de Groot N.N."/>
        </authorList>
    </citation>
    <scope>NUCLEOTIDE SEQUENCE [LARGE SCALE GENOMIC DNA]</scope>
    <source>
        <strain evidence="3 4">JCM 11308</strain>
    </source>
</reference>
<feature type="compositionally biased region" description="Low complexity" evidence="1">
    <location>
        <begin position="40"/>
        <end position="58"/>
    </location>
</feature>